<dbReference type="InterPro" id="IPR003615">
    <property type="entry name" value="HNH_nuc"/>
</dbReference>
<keyword evidence="2" id="KW-0540">Nuclease</keyword>
<proteinExistence type="predicted"/>
<protein>
    <submittedName>
        <fullName evidence="2">HNH endonuclease</fullName>
    </submittedName>
</protein>
<dbReference type="Pfam" id="PF14279">
    <property type="entry name" value="HNH_5"/>
    <property type="match status" value="1"/>
</dbReference>
<evidence type="ECO:0000313" key="3">
    <source>
        <dbReference type="Proteomes" id="UP000218831"/>
    </source>
</evidence>
<accession>A0A2A2G952</accession>
<dbReference type="PANTHER" id="PTHR33877:SF2">
    <property type="entry name" value="OS07G0170200 PROTEIN"/>
    <property type="match status" value="1"/>
</dbReference>
<dbReference type="InterPro" id="IPR029471">
    <property type="entry name" value="HNH_5"/>
</dbReference>
<reference evidence="2 3" key="1">
    <citation type="submission" date="2017-08" db="EMBL/GenBank/DDBJ databases">
        <title>Aliifodinibius alkalisoli sp. nov., isolated from saline alkaline soil.</title>
        <authorList>
            <person name="Liu D."/>
            <person name="Zhang G."/>
        </authorList>
    </citation>
    <scope>NUCLEOTIDE SEQUENCE [LARGE SCALE GENOMIC DNA]</scope>
    <source>
        <strain evidence="2 3">WN023</strain>
    </source>
</reference>
<dbReference type="SMART" id="SM00507">
    <property type="entry name" value="HNHc"/>
    <property type="match status" value="1"/>
</dbReference>
<keyword evidence="2" id="KW-0378">Hydrolase</keyword>
<dbReference type="GO" id="GO:0004519">
    <property type="term" value="F:endonuclease activity"/>
    <property type="evidence" value="ECO:0007669"/>
    <property type="project" value="UniProtKB-KW"/>
</dbReference>
<dbReference type="PANTHER" id="PTHR33877">
    <property type="entry name" value="SLL1193 PROTEIN"/>
    <property type="match status" value="1"/>
</dbReference>
<name>A0A2A2G952_9BACT</name>
<dbReference type="AlphaFoldDB" id="A0A2A2G952"/>
<gene>
    <name evidence="2" type="ORF">CK503_11590</name>
</gene>
<dbReference type="CDD" id="cd00085">
    <property type="entry name" value="HNHc"/>
    <property type="match status" value="1"/>
</dbReference>
<dbReference type="OrthoDB" id="9802901at2"/>
<dbReference type="InterPro" id="IPR052892">
    <property type="entry name" value="NA-targeting_endonuclease"/>
</dbReference>
<sequence length="165" mass="19155">MDANVLVLNKDYQPLSICSVHRSVKLLFLDKAEMVHDYPERTISTVSKDFSYPSVIRLRRYINIPYNKIVLSRHNIMKRDHKTCQYCGSSKNLTIDHVLPKSRGGKDTWENLVTACNTCNVEKGNRTPEEAKMPLNQKPFRPIHITFLQSILGGVQEDWKPYLYM</sequence>
<evidence type="ECO:0000313" key="2">
    <source>
        <dbReference type="EMBL" id="PAU93373.1"/>
    </source>
</evidence>
<organism evidence="2 3">
    <name type="scientific">Fodinibius salipaludis</name>
    <dbReference type="NCBI Taxonomy" id="2032627"/>
    <lineage>
        <taxon>Bacteria</taxon>
        <taxon>Pseudomonadati</taxon>
        <taxon>Balneolota</taxon>
        <taxon>Balneolia</taxon>
        <taxon>Balneolales</taxon>
        <taxon>Balneolaceae</taxon>
        <taxon>Fodinibius</taxon>
    </lineage>
</organism>
<dbReference type="RefSeq" id="WP_095606984.1">
    <property type="nucleotide sequence ID" value="NZ_NSKE01000008.1"/>
</dbReference>
<evidence type="ECO:0000259" key="1">
    <source>
        <dbReference type="SMART" id="SM00507"/>
    </source>
</evidence>
<keyword evidence="2" id="KW-0255">Endonuclease</keyword>
<dbReference type="EMBL" id="NSKE01000008">
    <property type="protein sequence ID" value="PAU93373.1"/>
    <property type="molecule type" value="Genomic_DNA"/>
</dbReference>
<dbReference type="Gene3D" id="1.10.30.50">
    <property type="match status" value="1"/>
</dbReference>
<comment type="caution">
    <text evidence="2">The sequence shown here is derived from an EMBL/GenBank/DDBJ whole genome shotgun (WGS) entry which is preliminary data.</text>
</comment>
<dbReference type="Proteomes" id="UP000218831">
    <property type="component" value="Unassembled WGS sequence"/>
</dbReference>
<feature type="domain" description="HNH nuclease" evidence="1">
    <location>
        <begin position="71"/>
        <end position="121"/>
    </location>
</feature>
<keyword evidence="3" id="KW-1185">Reference proteome</keyword>